<dbReference type="InterPro" id="IPR012337">
    <property type="entry name" value="RNaseH-like_sf"/>
</dbReference>
<feature type="domain" description="Integrase catalytic" evidence="1">
    <location>
        <begin position="1"/>
        <end position="96"/>
    </location>
</feature>
<dbReference type="AlphaFoldDB" id="L0RBM2"/>
<dbReference type="GO" id="GO:0003676">
    <property type="term" value="F:nucleic acid binding"/>
    <property type="evidence" value="ECO:0007669"/>
    <property type="project" value="InterPro"/>
</dbReference>
<dbReference type="Pfam" id="PF13683">
    <property type="entry name" value="rve_3"/>
    <property type="match status" value="1"/>
</dbReference>
<evidence type="ECO:0000313" key="3">
    <source>
        <dbReference type="Proteomes" id="UP000010808"/>
    </source>
</evidence>
<dbReference type="GO" id="GO:0015074">
    <property type="term" value="P:DNA integration"/>
    <property type="evidence" value="ECO:0007669"/>
    <property type="project" value="InterPro"/>
</dbReference>
<dbReference type="Gene3D" id="3.30.420.10">
    <property type="entry name" value="Ribonuclease H-like superfamily/Ribonuclease H"/>
    <property type="match status" value="1"/>
</dbReference>
<dbReference type="KEGG" id="dhy:DESAM_21345"/>
<dbReference type="eggNOG" id="COG2801">
    <property type="taxonomic scope" value="Bacteria"/>
</dbReference>
<organism evidence="2 3">
    <name type="scientific">Maridesulfovibrio hydrothermalis AM13 = DSM 14728</name>
    <dbReference type="NCBI Taxonomy" id="1121451"/>
    <lineage>
        <taxon>Bacteria</taxon>
        <taxon>Pseudomonadati</taxon>
        <taxon>Thermodesulfobacteriota</taxon>
        <taxon>Desulfovibrionia</taxon>
        <taxon>Desulfovibrionales</taxon>
        <taxon>Desulfovibrionaceae</taxon>
        <taxon>Maridesulfovibrio</taxon>
    </lineage>
</organism>
<dbReference type="EMBL" id="FO203522">
    <property type="protein sequence ID" value="CCO23622.1"/>
    <property type="molecule type" value="Genomic_DNA"/>
</dbReference>
<dbReference type="HOGENOM" id="CLU_027402_41_1_7"/>
<dbReference type="PANTHER" id="PTHR46889:SF4">
    <property type="entry name" value="TRANSPOSASE INSO FOR INSERTION SEQUENCE ELEMENT IS911B-RELATED"/>
    <property type="match status" value="1"/>
</dbReference>
<keyword evidence="3" id="KW-1185">Reference proteome</keyword>
<evidence type="ECO:0000313" key="2">
    <source>
        <dbReference type="EMBL" id="CCO23622.1"/>
    </source>
</evidence>
<dbReference type="PROSITE" id="PS50994">
    <property type="entry name" value="INTEGRASE"/>
    <property type="match status" value="1"/>
</dbReference>
<evidence type="ECO:0000259" key="1">
    <source>
        <dbReference type="PROSITE" id="PS50994"/>
    </source>
</evidence>
<dbReference type="InterPro" id="IPR001584">
    <property type="entry name" value="Integrase_cat-core"/>
</dbReference>
<dbReference type="PANTHER" id="PTHR46889">
    <property type="entry name" value="TRANSPOSASE INSF FOR INSERTION SEQUENCE IS3B-RELATED"/>
    <property type="match status" value="1"/>
</dbReference>
<reference evidence="2 3" key="1">
    <citation type="submission" date="2012-10" db="EMBL/GenBank/DDBJ databases">
        <authorList>
            <person name="Genoscope - CEA"/>
        </authorList>
    </citation>
    <scope>NUCLEOTIDE SEQUENCE [LARGE SCALE GENOMIC DNA]</scope>
    <source>
        <strain evidence="3">AM13 / DSM 14728</strain>
    </source>
</reference>
<dbReference type="InterPro" id="IPR050900">
    <property type="entry name" value="Transposase_IS3/IS150/IS904"/>
</dbReference>
<accession>L0RBM2</accession>
<sequence>MIHSDQGVQYVSQEFKKLLEKHGCIQSMSRRGNCWDNAVAESFFHTLKTQMVYHRRFSDKHEAEIALFQYIETYYNHRRRHSSNGWLPPAEFEINRQDDIVVA</sequence>
<protein>
    <recommendedName>
        <fullName evidence="1">Integrase catalytic domain-containing protein</fullName>
    </recommendedName>
</protein>
<name>L0RBM2_9BACT</name>
<dbReference type="PATRIC" id="fig|1121451.3.peg.1590"/>
<gene>
    <name evidence="2" type="ORF">DESAM_21345</name>
</gene>
<proteinExistence type="predicted"/>
<dbReference type="Proteomes" id="UP000010808">
    <property type="component" value="Chromosome"/>
</dbReference>
<dbReference type="SUPFAM" id="SSF53098">
    <property type="entry name" value="Ribonuclease H-like"/>
    <property type="match status" value="1"/>
</dbReference>
<dbReference type="InterPro" id="IPR036397">
    <property type="entry name" value="RNaseH_sf"/>
</dbReference>